<dbReference type="EMBL" id="JACHNF010000001">
    <property type="protein sequence ID" value="MBB5977709.1"/>
    <property type="molecule type" value="Genomic_DNA"/>
</dbReference>
<proteinExistence type="predicted"/>
<comment type="caution">
    <text evidence="2">The sequence shown here is derived from an EMBL/GenBank/DDBJ whole genome shotgun (WGS) entry which is preliminary data.</text>
</comment>
<dbReference type="Proteomes" id="UP000558997">
    <property type="component" value="Unassembled WGS sequence"/>
</dbReference>
<evidence type="ECO:0000256" key="1">
    <source>
        <dbReference type="SAM" id="MobiDB-lite"/>
    </source>
</evidence>
<keyword evidence="3" id="KW-1185">Reference proteome</keyword>
<name>A0A841DJD9_9ACTN</name>
<feature type="region of interest" description="Disordered" evidence="1">
    <location>
        <begin position="61"/>
        <end position="172"/>
    </location>
</feature>
<evidence type="ECO:0000313" key="2">
    <source>
        <dbReference type="EMBL" id="MBB5977709.1"/>
    </source>
</evidence>
<organism evidence="2 3">
    <name type="scientific">Kribbella solani</name>
    <dbReference type="NCBI Taxonomy" id="236067"/>
    <lineage>
        <taxon>Bacteria</taxon>
        <taxon>Bacillati</taxon>
        <taxon>Actinomycetota</taxon>
        <taxon>Actinomycetes</taxon>
        <taxon>Propionibacteriales</taxon>
        <taxon>Kribbellaceae</taxon>
        <taxon>Kribbella</taxon>
    </lineage>
</organism>
<dbReference type="AlphaFoldDB" id="A0A841DJD9"/>
<accession>A0A841DJD9</accession>
<reference evidence="2 3" key="1">
    <citation type="submission" date="2020-08" db="EMBL/GenBank/DDBJ databases">
        <title>Sequencing the genomes of 1000 actinobacteria strains.</title>
        <authorList>
            <person name="Klenk H.-P."/>
        </authorList>
    </citation>
    <scope>NUCLEOTIDE SEQUENCE [LARGE SCALE GENOMIC DNA]</scope>
    <source>
        <strain evidence="2 3">DSM 17294</strain>
    </source>
</reference>
<feature type="compositionally biased region" description="Pro residues" evidence="1">
    <location>
        <begin position="66"/>
        <end position="76"/>
    </location>
</feature>
<evidence type="ECO:0000313" key="3">
    <source>
        <dbReference type="Proteomes" id="UP000558997"/>
    </source>
</evidence>
<feature type="compositionally biased region" description="Polar residues" evidence="1">
    <location>
        <begin position="148"/>
        <end position="162"/>
    </location>
</feature>
<protein>
    <submittedName>
        <fullName evidence="2">Uncharacterized protein</fullName>
    </submittedName>
</protein>
<gene>
    <name evidence="2" type="ORF">HDA44_001050</name>
</gene>
<sequence length="255" mass="27184">MTFESLSPTWTDHPLTDPELTTNVIDLMLSPGDRHHGTLAVILCTPTNHYQATLTIALPPTYLTEHPPPPKSPPLHPTDHPSAQPTNSPPEHPSDRPLDQPPAQPTERLAKRLLGNSAERSTTRNPAERSTGPAIGVAGTTPDHTRKTPSSVPFQRPTTTCGSRCEHGRHTHATPPADVCSTALSAIIPAVRTAPGTGLILALGRSGPPRWPDLDDQWAKAAIAICQAADIRLLGFYVATQTAIYQPAASEPLAA</sequence>